<dbReference type="Pfam" id="PF18681">
    <property type="entry name" value="DUF5634"/>
    <property type="match status" value="1"/>
</dbReference>
<dbReference type="Proteomes" id="UP000440978">
    <property type="component" value="Unassembled WGS sequence"/>
</dbReference>
<dbReference type="SUPFAM" id="SSF143579">
    <property type="entry name" value="GK1464-like"/>
    <property type="match status" value="1"/>
</dbReference>
<sequence>MEFLSREQIINELQQSFQSYIDKYDIDEIGIFEEEGQDDRYYVGFTVNKDGKTYHIHSPYSKNGKGGLTQIQNEWTVETDDPQKEDLKGYHDLESIFRNI</sequence>
<accession>A0A6N8CRY5</accession>
<dbReference type="InterPro" id="IPR028990">
    <property type="entry name" value="GK1464-like"/>
</dbReference>
<dbReference type="Gene3D" id="3.30.70.1480">
    <property type="entry name" value="GK1464-like"/>
    <property type="match status" value="1"/>
</dbReference>
<keyword evidence="3" id="KW-1185">Reference proteome</keyword>
<gene>
    <name evidence="2" type="ORF">GMB86_10360</name>
</gene>
<evidence type="ECO:0000259" key="1">
    <source>
        <dbReference type="Pfam" id="PF18681"/>
    </source>
</evidence>
<name>A0A6N8CRY5_9BACI</name>
<evidence type="ECO:0000313" key="3">
    <source>
        <dbReference type="Proteomes" id="UP000440978"/>
    </source>
</evidence>
<dbReference type="InterPro" id="IPR040915">
    <property type="entry name" value="GK1464-like_dom"/>
</dbReference>
<proteinExistence type="predicted"/>
<dbReference type="OrthoDB" id="2968163at2"/>
<comment type="caution">
    <text evidence="2">The sequence shown here is derived from an EMBL/GenBank/DDBJ whole genome shotgun (WGS) entry which is preliminary data.</text>
</comment>
<dbReference type="AlphaFoldDB" id="A0A6N8CRY5"/>
<dbReference type="EMBL" id="WNHB01000015">
    <property type="protein sequence ID" value="MTT32408.1"/>
    <property type="molecule type" value="Genomic_DNA"/>
</dbReference>
<reference evidence="2 3" key="1">
    <citation type="submission" date="2019-11" db="EMBL/GenBank/DDBJ databases">
        <title>Terrilactibacillus tamarindus sp. nov. BCM23-1 isolated from bark of Tamarindus indica.</title>
        <authorList>
            <person name="Kingkaew E."/>
            <person name="Tanasupawat S."/>
        </authorList>
    </citation>
    <scope>NUCLEOTIDE SEQUENCE [LARGE SCALE GENOMIC DNA]</scope>
    <source>
        <strain evidence="2 3">BCM23-1</strain>
    </source>
</reference>
<feature type="domain" description="GK1464-like" evidence="1">
    <location>
        <begin position="3"/>
        <end position="100"/>
    </location>
</feature>
<organism evidence="2 3">
    <name type="scientific">Terrilactibacillus tamarindi</name>
    <dbReference type="NCBI Taxonomy" id="2599694"/>
    <lineage>
        <taxon>Bacteria</taxon>
        <taxon>Bacillati</taxon>
        <taxon>Bacillota</taxon>
        <taxon>Bacilli</taxon>
        <taxon>Bacillales</taxon>
        <taxon>Bacillaceae</taxon>
        <taxon>Terrilactibacillus</taxon>
    </lineage>
</organism>
<protein>
    <recommendedName>
        <fullName evidence="1">GK1464-like domain-containing protein</fullName>
    </recommendedName>
</protein>
<dbReference type="RefSeq" id="WP_155219460.1">
    <property type="nucleotide sequence ID" value="NZ_WNHB01000015.1"/>
</dbReference>
<evidence type="ECO:0000313" key="2">
    <source>
        <dbReference type="EMBL" id="MTT32408.1"/>
    </source>
</evidence>